<dbReference type="AlphaFoldDB" id="A0ABD6EZ20"/>
<dbReference type="InterPro" id="IPR011333">
    <property type="entry name" value="SKP1/BTB/POZ_sf"/>
</dbReference>
<dbReference type="InterPro" id="IPR000210">
    <property type="entry name" value="BTB/POZ_dom"/>
</dbReference>
<feature type="domain" description="BTB" evidence="1">
    <location>
        <begin position="18"/>
        <end position="112"/>
    </location>
</feature>
<gene>
    <name evidence="2" type="ORF">AB6A40_011340</name>
</gene>
<reference evidence="2 3" key="1">
    <citation type="submission" date="2024-08" db="EMBL/GenBank/DDBJ databases">
        <title>Gnathostoma spinigerum genome.</title>
        <authorList>
            <person name="Gonzalez-Bertolin B."/>
            <person name="Monzon S."/>
            <person name="Zaballos A."/>
            <person name="Jimenez P."/>
            <person name="Dekumyoy P."/>
            <person name="Varona S."/>
            <person name="Cuesta I."/>
            <person name="Sumanam S."/>
            <person name="Adisakwattana P."/>
            <person name="Gasser R.B."/>
            <person name="Hernandez-Gonzalez A."/>
            <person name="Young N.D."/>
            <person name="Perteguer M.J."/>
        </authorList>
    </citation>
    <scope>NUCLEOTIDE SEQUENCE [LARGE SCALE GENOMIC DNA]</scope>
    <source>
        <strain evidence="2">AL3</strain>
        <tissue evidence="2">Liver</tissue>
    </source>
</reference>
<evidence type="ECO:0000313" key="3">
    <source>
        <dbReference type="Proteomes" id="UP001608902"/>
    </source>
</evidence>
<dbReference type="Pfam" id="PF00651">
    <property type="entry name" value="BTB"/>
    <property type="match status" value="1"/>
</dbReference>
<proteinExistence type="predicted"/>
<dbReference type="SUPFAM" id="SSF54695">
    <property type="entry name" value="POZ domain"/>
    <property type="match status" value="1"/>
</dbReference>
<name>A0ABD6EZ20_9BILA</name>
<keyword evidence="3" id="KW-1185">Reference proteome</keyword>
<evidence type="ECO:0000259" key="1">
    <source>
        <dbReference type="SMART" id="SM00225"/>
    </source>
</evidence>
<dbReference type="SMART" id="SM00225">
    <property type="entry name" value="BTB"/>
    <property type="match status" value="1"/>
</dbReference>
<sequence length="155" mass="17819">MPELPIDLEQLQHVNDLNYAVIRAKSGRLYYVNPYYIAAWSNVFQEKVISTNNSEEMFCPCSYDELKAFLMAIYPPQLRITENNIGPVLMAACKLESPGLLRKCAILLLAPQTQLSVFVRLSLLDRCFLHELLDPCLLMINRPEHLIEMTQQQTC</sequence>
<dbReference type="Proteomes" id="UP001608902">
    <property type="component" value="Unassembled WGS sequence"/>
</dbReference>
<accession>A0ABD6EZ20</accession>
<dbReference type="Gene3D" id="3.30.710.10">
    <property type="entry name" value="Potassium Channel Kv1.1, Chain A"/>
    <property type="match status" value="1"/>
</dbReference>
<dbReference type="PANTHER" id="PTHR22744:SF1">
    <property type="entry name" value="BTB DOMAIN-CONTAINING PROTEIN"/>
    <property type="match status" value="1"/>
</dbReference>
<protein>
    <recommendedName>
        <fullName evidence="1">BTB domain-containing protein</fullName>
    </recommendedName>
</protein>
<dbReference type="PANTHER" id="PTHR22744">
    <property type="entry name" value="HELIX LOOP HELIX PROTEIN 21-RELATED"/>
    <property type="match status" value="1"/>
</dbReference>
<comment type="caution">
    <text evidence="2">The sequence shown here is derived from an EMBL/GenBank/DDBJ whole genome shotgun (WGS) entry which is preliminary data.</text>
</comment>
<organism evidence="2 3">
    <name type="scientific">Gnathostoma spinigerum</name>
    <dbReference type="NCBI Taxonomy" id="75299"/>
    <lineage>
        <taxon>Eukaryota</taxon>
        <taxon>Metazoa</taxon>
        <taxon>Ecdysozoa</taxon>
        <taxon>Nematoda</taxon>
        <taxon>Chromadorea</taxon>
        <taxon>Rhabditida</taxon>
        <taxon>Spirurina</taxon>
        <taxon>Gnathostomatomorpha</taxon>
        <taxon>Gnathostomatoidea</taxon>
        <taxon>Gnathostomatidae</taxon>
        <taxon>Gnathostoma</taxon>
    </lineage>
</organism>
<evidence type="ECO:0000313" key="2">
    <source>
        <dbReference type="EMBL" id="MFH4984631.1"/>
    </source>
</evidence>
<dbReference type="EMBL" id="JBGFUD010019491">
    <property type="protein sequence ID" value="MFH4984631.1"/>
    <property type="molecule type" value="Genomic_DNA"/>
</dbReference>